<sequence>MSQSDQSPMPQASPDAPSKPISRERMALLFTVMLVTAAGNTAMQSVMPSIGTALKVDDVWISLAYSWSALLWVVCAPIWAARSDRRGRKAMMALGLVGFIVSMALCGAALWAGLSGWITAIWALIAFAAARSLYGGFGSAAPPAVQAYVAARTPRAERTKALSLVASSFGLGTVFGPVLAPLLVFPYLGIGLTGPFLGFALIGLVALVILRLRLPNDVPQFPARGQAYDAPYANGSAGAPSDSHDEEDYSDTPPAGKLRWFEPRLRAWVLAGLFGGHAQAMIMGIVGFLVLDRLGLRATPDVGASMVSLVLVFGALATLLAQWAIIPRFDLGPRTATLSGILVAAFGTVILGIAENLFSLSLGFAIASLGFGLFRPGTNAGTSLAVSRAEQGQASGIVASVAGASFIYAPALGVWLYNISDWLGFGLIIALCLAVAASGWKSLQRDSDLTRERGGQETASD</sequence>
<feature type="transmembrane region" description="Helical" evidence="5">
    <location>
        <begin position="394"/>
        <end position="416"/>
    </location>
</feature>
<feature type="domain" description="Major facilitator superfamily (MFS) profile" evidence="6">
    <location>
        <begin position="25"/>
        <end position="447"/>
    </location>
</feature>
<feature type="transmembrane region" description="Helical" evidence="5">
    <location>
        <begin position="190"/>
        <end position="210"/>
    </location>
</feature>
<evidence type="ECO:0000256" key="5">
    <source>
        <dbReference type="SAM" id="Phobius"/>
    </source>
</evidence>
<feature type="transmembrane region" description="Helical" evidence="5">
    <location>
        <begin position="93"/>
        <end position="114"/>
    </location>
</feature>
<feature type="transmembrane region" description="Helical" evidence="5">
    <location>
        <begin position="267"/>
        <end position="290"/>
    </location>
</feature>
<dbReference type="InterPro" id="IPR036259">
    <property type="entry name" value="MFS_trans_sf"/>
</dbReference>
<keyword evidence="2 5" id="KW-1133">Transmembrane helix</keyword>
<dbReference type="GO" id="GO:0022857">
    <property type="term" value="F:transmembrane transporter activity"/>
    <property type="evidence" value="ECO:0007669"/>
    <property type="project" value="InterPro"/>
</dbReference>
<dbReference type="PANTHER" id="PTHR23546:SF1">
    <property type="entry name" value="MEMBRANE PROTEIN"/>
    <property type="match status" value="1"/>
</dbReference>
<reference evidence="7 8" key="1">
    <citation type="submission" date="2019-12" db="EMBL/GenBank/DDBJ databases">
        <title>Genomic-based taxomic classification of the family Erythrobacteraceae.</title>
        <authorList>
            <person name="Xu L."/>
        </authorList>
    </citation>
    <scope>NUCLEOTIDE SEQUENCE [LARGE SCALE GENOMIC DNA]</scope>
    <source>
        <strain evidence="7 8">KCTC 52763</strain>
    </source>
</reference>
<feature type="transmembrane region" description="Helical" evidence="5">
    <location>
        <begin position="357"/>
        <end position="374"/>
    </location>
</feature>
<feature type="transmembrane region" description="Helical" evidence="5">
    <location>
        <begin position="302"/>
        <end position="323"/>
    </location>
</feature>
<evidence type="ECO:0000313" key="7">
    <source>
        <dbReference type="EMBL" id="MXO89373.1"/>
    </source>
</evidence>
<evidence type="ECO:0000256" key="1">
    <source>
        <dbReference type="ARBA" id="ARBA00022692"/>
    </source>
</evidence>
<evidence type="ECO:0000313" key="8">
    <source>
        <dbReference type="Proteomes" id="UP000442714"/>
    </source>
</evidence>
<dbReference type="Proteomes" id="UP000442714">
    <property type="component" value="Unassembled WGS sequence"/>
</dbReference>
<organism evidence="7 8">
    <name type="scientific">Pontixanthobacter aquaemixtae</name>
    <dbReference type="NCBI Taxonomy" id="1958940"/>
    <lineage>
        <taxon>Bacteria</taxon>
        <taxon>Pseudomonadati</taxon>
        <taxon>Pseudomonadota</taxon>
        <taxon>Alphaproteobacteria</taxon>
        <taxon>Sphingomonadales</taxon>
        <taxon>Erythrobacteraceae</taxon>
        <taxon>Pontixanthobacter</taxon>
    </lineage>
</organism>
<comment type="caution">
    <text evidence="7">The sequence shown here is derived from an EMBL/GenBank/DDBJ whole genome shotgun (WGS) entry which is preliminary data.</text>
</comment>
<evidence type="ECO:0000256" key="3">
    <source>
        <dbReference type="ARBA" id="ARBA00023136"/>
    </source>
</evidence>
<accession>A0A844ZNT0</accession>
<feature type="transmembrane region" description="Helical" evidence="5">
    <location>
        <begin position="120"/>
        <end position="140"/>
    </location>
</feature>
<evidence type="ECO:0000259" key="6">
    <source>
        <dbReference type="PROSITE" id="PS50850"/>
    </source>
</evidence>
<dbReference type="SUPFAM" id="SSF103473">
    <property type="entry name" value="MFS general substrate transporter"/>
    <property type="match status" value="1"/>
</dbReference>
<dbReference type="OrthoDB" id="65739at2"/>
<feature type="transmembrane region" description="Helical" evidence="5">
    <location>
        <begin position="59"/>
        <end position="81"/>
    </location>
</feature>
<feature type="transmembrane region" description="Helical" evidence="5">
    <location>
        <begin position="335"/>
        <end position="351"/>
    </location>
</feature>
<dbReference type="Pfam" id="PF07690">
    <property type="entry name" value="MFS_1"/>
    <property type="match status" value="1"/>
</dbReference>
<protein>
    <submittedName>
        <fullName evidence="7">MFS transporter</fullName>
    </submittedName>
</protein>
<dbReference type="PANTHER" id="PTHR23546">
    <property type="entry name" value="TRANSPORT PROTEIN"/>
    <property type="match status" value="1"/>
</dbReference>
<gene>
    <name evidence="7" type="ORF">GRI41_00910</name>
</gene>
<keyword evidence="3 5" id="KW-0472">Membrane</keyword>
<feature type="transmembrane region" description="Helical" evidence="5">
    <location>
        <begin position="27"/>
        <end position="47"/>
    </location>
</feature>
<dbReference type="InterPro" id="IPR020846">
    <property type="entry name" value="MFS_dom"/>
</dbReference>
<proteinExistence type="predicted"/>
<keyword evidence="1 5" id="KW-0812">Transmembrane</keyword>
<evidence type="ECO:0000256" key="4">
    <source>
        <dbReference type="SAM" id="MobiDB-lite"/>
    </source>
</evidence>
<dbReference type="Gene3D" id="1.20.1250.20">
    <property type="entry name" value="MFS general substrate transporter like domains"/>
    <property type="match status" value="1"/>
</dbReference>
<feature type="transmembrane region" description="Helical" evidence="5">
    <location>
        <begin position="422"/>
        <end position="443"/>
    </location>
</feature>
<evidence type="ECO:0000256" key="2">
    <source>
        <dbReference type="ARBA" id="ARBA00022989"/>
    </source>
</evidence>
<dbReference type="AlphaFoldDB" id="A0A844ZNT0"/>
<name>A0A844ZNT0_9SPHN</name>
<dbReference type="EMBL" id="WTYX01000001">
    <property type="protein sequence ID" value="MXO89373.1"/>
    <property type="molecule type" value="Genomic_DNA"/>
</dbReference>
<dbReference type="InterPro" id="IPR011701">
    <property type="entry name" value="MFS"/>
</dbReference>
<dbReference type="PROSITE" id="PS50850">
    <property type="entry name" value="MFS"/>
    <property type="match status" value="1"/>
</dbReference>
<keyword evidence="8" id="KW-1185">Reference proteome</keyword>
<feature type="region of interest" description="Disordered" evidence="4">
    <location>
        <begin position="235"/>
        <end position="255"/>
    </location>
</feature>
<feature type="transmembrane region" description="Helical" evidence="5">
    <location>
        <begin position="161"/>
        <end position="184"/>
    </location>
</feature>
<dbReference type="RefSeq" id="WP_160602777.1">
    <property type="nucleotide sequence ID" value="NZ_WTYX01000001.1"/>
</dbReference>